<evidence type="ECO:0000256" key="3">
    <source>
        <dbReference type="ARBA" id="ARBA00023125"/>
    </source>
</evidence>
<keyword evidence="9" id="KW-1185">Reference proteome</keyword>
<feature type="modified residue" description="4-aspartylphosphate" evidence="5">
    <location>
        <position position="54"/>
    </location>
</feature>
<dbReference type="PROSITE" id="PS50110">
    <property type="entry name" value="RESPONSE_REGULATORY"/>
    <property type="match status" value="1"/>
</dbReference>
<evidence type="ECO:0000256" key="1">
    <source>
        <dbReference type="ARBA" id="ARBA00022553"/>
    </source>
</evidence>
<evidence type="ECO:0000259" key="7">
    <source>
        <dbReference type="PROSITE" id="PS50110"/>
    </source>
</evidence>
<gene>
    <name evidence="8" type="ORF">GCM10022223_35520</name>
</gene>
<reference evidence="9" key="1">
    <citation type="journal article" date="2019" name="Int. J. Syst. Evol. Microbiol.">
        <title>The Global Catalogue of Microorganisms (GCM) 10K type strain sequencing project: providing services to taxonomists for standard genome sequencing and annotation.</title>
        <authorList>
            <consortium name="The Broad Institute Genomics Platform"/>
            <consortium name="The Broad Institute Genome Sequencing Center for Infectious Disease"/>
            <person name="Wu L."/>
            <person name="Ma J."/>
        </authorList>
    </citation>
    <scope>NUCLEOTIDE SEQUENCE [LARGE SCALE GENOMIC DNA]</scope>
    <source>
        <strain evidence="9">JCM 16902</strain>
    </source>
</reference>
<evidence type="ECO:0000313" key="9">
    <source>
        <dbReference type="Proteomes" id="UP001501074"/>
    </source>
</evidence>
<evidence type="ECO:0000256" key="2">
    <source>
        <dbReference type="ARBA" id="ARBA00023015"/>
    </source>
</evidence>
<dbReference type="SMART" id="SM00421">
    <property type="entry name" value="HTH_LUXR"/>
    <property type="match status" value="1"/>
</dbReference>
<dbReference type="InterPro" id="IPR058245">
    <property type="entry name" value="NreC/VraR/RcsB-like_REC"/>
</dbReference>
<feature type="domain" description="Response regulatory" evidence="7">
    <location>
        <begin position="3"/>
        <end position="119"/>
    </location>
</feature>
<dbReference type="PROSITE" id="PS00622">
    <property type="entry name" value="HTH_LUXR_1"/>
    <property type="match status" value="1"/>
</dbReference>
<organism evidence="8 9">
    <name type="scientific">Kineosporia mesophila</name>
    <dbReference type="NCBI Taxonomy" id="566012"/>
    <lineage>
        <taxon>Bacteria</taxon>
        <taxon>Bacillati</taxon>
        <taxon>Actinomycetota</taxon>
        <taxon>Actinomycetes</taxon>
        <taxon>Kineosporiales</taxon>
        <taxon>Kineosporiaceae</taxon>
        <taxon>Kineosporia</taxon>
    </lineage>
</organism>
<sequence length="213" mass="22574">MIRILVADDHPIVRSGLAGLLEVEPDLTIVGEAADGAEAVTRATALRPDLVLMDLRMPGVDGVSATRTITSTLPQTRVLVLTTYDTDDDIVHAVEAGATGYLLKDTPRPVLVDAVRAAARGETVLAPPVAARLVSRLRTPPAPPPVNPLTPREVEVLRAVARGLSNVQIARELFIGEATVKTHLLRVFAKLGVDDRTRAVMVAMEAGALPPPT</sequence>
<dbReference type="SUPFAM" id="SSF46894">
    <property type="entry name" value="C-terminal effector domain of the bipartite response regulators"/>
    <property type="match status" value="1"/>
</dbReference>
<dbReference type="PRINTS" id="PR00038">
    <property type="entry name" value="HTHLUXR"/>
</dbReference>
<dbReference type="EMBL" id="BAAAZO010000006">
    <property type="protein sequence ID" value="GAA3616089.1"/>
    <property type="molecule type" value="Genomic_DNA"/>
</dbReference>
<evidence type="ECO:0000259" key="6">
    <source>
        <dbReference type="PROSITE" id="PS50043"/>
    </source>
</evidence>
<dbReference type="Gene3D" id="3.40.50.2300">
    <property type="match status" value="1"/>
</dbReference>
<dbReference type="PANTHER" id="PTHR43214:SF24">
    <property type="entry name" value="TRANSCRIPTIONAL REGULATORY PROTEIN NARL-RELATED"/>
    <property type="match status" value="1"/>
</dbReference>
<dbReference type="Pfam" id="PF00196">
    <property type="entry name" value="GerE"/>
    <property type="match status" value="1"/>
</dbReference>
<keyword evidence="1 5" id="KW-0597">Phosphoprotein</keyword>
<evidence type="ECO:0000256" key="4">
    <source>
        <dbReference type="ARBA" id="ARBA00023163"/>
    </source>
</evidence>
<accession>A0ABP6ZV81</accession>
<keyword evidence="3" id="KW-0238">DNA-binding</keyword>
<keyword evidence="4" id="KW-0804">Transcription</keyword>
<dbReference type="PROSITE" id="PS50043">
    <property type="entry name" value="HTH_LUXR_2"/>
    <property type="match status" value="1"/>
</dbReference>
<evidence type="ECO:0000256" key="5">
    <source>
        <dbReference type="PROSITE-ProRule" id="PRU00169"/>
    </source>
</evidence>
<dbReference type="CDD" id="cd17535">
    <property type="entry name" value="REC_NarL-like"/>
    <property type="match status" value="1"/>
</dbReference>
<comment type="caution">
    <text evidence="8">The sequence shown here is derived from an EMBL/GenBank/DDBJ whole genome shotgun (WGS) entry which is preliminary data.</text>
</comment>
<name>A0ABP6ZV81_9ACTN</name>
<dbReference type="CDD" id="cd06170">
    <property type="entry name" value="LuxR_C_like"/>
    <property type="match status" value="1"/>
</dbReference>
<dbReference type="Proteomes" id="UP001501074">
    <property type="component" value="Unassembled WGS sequence"/>
</dbReference>
<evidence type="ECO:0000313" key="8">
    <source>
        <dbReference type="EMBL" id="GAA3616089.1"/>
    </source>
</evidence>
<dbReference type="InterPro" id="IPR000792">
    <property type="entry name" value="Tscrpt_reg_LuxR_C"/>
</dbReference>
<protein>
    <submittedName>
        <fullName evidence="8">Response regulator transcription factor</fullName>
    </submittedName>
</protein>
<keyword evidence="2" id="KW-0805">Transcription regulation</keyword>
<proteinExistence type="predicted"/>
<dbReference type="InterPro" id="IPR001789">
    <property type="entry name" value="Sig_transdc_resp-reg_receiver"/>
</dbReference>
<dbReference type="InterPro" id="IPR039420">
    <property type="entry name" value="WalR-like"/>
</dbReference>
<dbReference type="InterPro" id="IPR011006">
    <property type="entry name" value="CheY-like_superfamily"/>
</dbReference>
<dbReference type="RefSeq" id="WP_231482832.1">
    <property type="nucleotide sequence ID" value="NZ_BAAAZO010000006.1"/>
</dbReference>
<dbReference type="InterPro" id="IPR016032">
    <property type="entry name" value="Sig_transdc_resp-reg_C-effctor"/>
</dbReference>
<feature type="domain" description="HTH luxR-type" evidence="6">
    <location>
        <begin position="142"/>
        <end position="207"/>
    </location>
</feature>
<dbReference type="SUPFAM" id="SSF52172">
    <property type="entry name" value="CheY-like"/>
    <property type="match status" value="1"/>
</dbReference>
<dbReference type="SMART" id="SM00448">
    <property type="entry name" value="REC"/>
    <property type="match status" value="1"/>
</dbReference>
<dbReference type="PANTHER" id="PTHR43214">
    <property type="entry name" value="TWO-COMPONENT RESPONSE REGULATOR"/>
    <property type="match status" value="1"/>
</dbReference>
<dbReference type="Pfam" id="PF00072">
    <property type="entry name" value="Response_reg"/>
    <property type="match status" value="1"/>
</dbReference>